<feature type="signal peptide" evidence="1">
    <location>
        <begin position="1"/>
        <end position="23"/>
    </location>
</feature>
<gene>
    <name evidence="3" type="ORF">HBH26_15150</name>
</gene>
<keyword evidence="4" id="KW-1185">Reference proteome</keyword>
<dbReference type="SUPFAM" id="SSF48452">
    <property type="entry name" value="TPR-like"/>
    <property type="match status" value="1"/>
</dbReference>
<name>A0ABX1CVJ8_9SPHN</name>
<evidence type="ECO:0000256" key="1">
    <source>
        <dbReference type="SAM" id="SignalP"/>
    </source>
</evidence>
<accession>A0ABX1CVJ8</accession>
<keyword evidence="1" id="KW-0732">Signal</keyword>
<feature type="domain" description="Surface lipoprotein assembly modifier C-terminal" evidence="2">
    <location>
        <begin position="165"/>
        <end position="456"/>
    </location>
</feature>
<dbReference type="EMBL" id="JAAVJH010000011">
    <property type="protein sequence ID" value="NJR79922.1"/>
    <property type="molecule type" value="Genomic_DNA"/>
</dbReference>
<dbReference type="RefSeq" id="WP_168135483.1">
    <property type="nucleotide sequence ID" value="NZ_JAAVJH010000011.1"/>
</dbReference>
<dbReference type="Gene3D" id="1.25.40.10">
    <property type="entry name" value="Tetratricopeptide repeat domain"/>
    <property type="match status" value="1"/>
</dbReference>
<evidence type="ECO:0000313" key="4">
    <source>
        <dbReference type="Proteomes" id="UP000732399"/>
    </source>
</evidence>
<dbReference type="Pfam" id="PF04575">
    <property type="entry name" value="SlipAM"/>
    <property type="match status" value="1"/>
</dbReference>
<organism evidence="3 4">
    <name type="scientific">Sphingomonas corticis</name>
    <dbReference type="NCBI Taxonomy" id="2722791"/>
    <lineage>
        <taxon>Bacteria</taxon>
        <taxon>Pseudomonadati</taxon>
        <taxon>Pseudomonadota</taxon>
        <taxon>Alphaproteobacteria</taxon>
        <taxon>Sphingomonadales</taxon>
        <taxon>Sphingomonadaceae</taxon>
        <taxon>Sphingomonas</taxon>
    </lineage>
</organism>
<dbReference type="InterPro" id="IPR007655">
    <property type="entry name" value="Slam_C"/>
</dbReference>
<protein>
    <submittedName>
        <fullName evidence="3">DUF560 domain-containing protein</fullName>
    </submittedName>
</protein>
<reference evidence="3 4" key="1">
    <citation type="submission" date="2020-03" db="EMBL/GenBank/DDBJ databases">
        <authorList>
            <person name="Wang L."/>
            <person name="He N."/>
            <person name="Li Y."/>
            <person name="Fang Y."/>
            <person name="Zhang F."/>
        </authorList>
    </citation>
    <scope>NUCLEOTIDE SEQUENCE [LARGE SCALE GENOMIC DNA]</scope>
    <source>
        <strain evidence="3 4">36D10-4-7</strain>
    </source>
</reference>
<sequence length="456" mass="49178">MTRPLAALLAPVMVAAAASAAGAARADTLIDRCQASVCRARLSPQQLLGEVQELVLQARYAEARPLLAALSQAPGVRLEYRFLSGYVAQKTNDLKTAAAFYRAILTDDPNQTRVRLELARVMLLQGKRQGADRQFRLAEQDADLPPEIARTIRATRDVIRSQRDWSLNVDAGIMPDSNINNATSADNINVYLGGQAVPLALDDSARPRSGVGRFGSVDAGLRLPAFGESMMLVDLDAVGTDYDGRDFDDLAIEAAVGPELPVGERLRVRAQAVGAQRMFGGRVAMRQAGIKGGVETMLSRVGRLGVQFDARRTFQAFDPGYTGWQWGGYATYEHAVAKAIVASGGIFARRDALTSAAFSSTEGGVIAGIGGELPLGLNVAVSGTASRAVYDAPLYFFSAAARRDWRFTARATLGVRAWRIAGLSPSINASVSRIDSTLDYYAATRMRYRFTLARYF</sequence>
<feature type="chain" id="PRO_5045342560" evidence="1">
    <location>
        <begin position="24"/>
        <end position="456"/>
    </location>
</feature>
<proteinExistence type="predicted"/>
<dbReference type="InterPro" id="IPR011990">
    <property type="entry name" value="TPR-like_helical_dom_sf"/>
</dbReference>
<evidence type="ECO:0000313" key="3">
    <source>
        <dbReference type="EMBL" id="NJR79922.1"/>
    </source>
</evidence>
<dbReference type="Proteomes" id="UP000732399">
    <property type="component" value="Unassembled WGS sequence"/>
</dbReference>
<comment type="caution">
    <text evidence="3">The sequence shown here is derived from an EMBL/GenBank/DDBJ whole genome shotgun (WGS) entry which is preliminary data.</text>
</comment>
<evidence type="ECO:0000259" key="2">
    <source>
        <dbReference type="Pfam" id="PF04575"/>
    </source>
</evidence>